<protein>
    <submittedName>
        <fullName evidence="2">Uncharacterized protein</fullName>
    </submittedName>
</protein>
<accession>A0A9P7GQ73</accession>
<dbReference type="EMBL" id="JABCKI010000017">
    <property type="protein sequence ID" value="KAG5654171.1"/>
    <property type="molecule type" value="Genomic_DNA"/>
</dbReference>
<feature type="compositionally biased region" description="Low complexity" evidence="1">
    <location>
        <begin position="174"/>
        <end position="187"/>
    </location>
</feature>
<evidence type="ECO:0000313" key="3">
    <source>
        <dbReference type="Proteomes" id="UP000717328"/>
    </source>
</evidence>
<gene>
    <name evidence="2" type="ORF">H0H81_006553</name>
</gene>
<proteinExistence type="predicted"/>
<reference evidence="2" key="2">
    <citation type="submission" date="2021-10" db="EMBL/GenBank/DDBJ databases">
        <title>Phylogenomics reveals ancestral predisposition of the termite-cultivated fungus Termitomyces towards a domesticated lifestyle.</title>
        <authorList>
            <person name="Auxier B."/>
            <person name="Grum-Grzhimaylo A."/>
            <person name="Cardenas M.E."/>
            <person name="Lodge J.D."/>
            <person name="Laessoe T."/>
            <person name="Pedersen O."/>
            <person name="Smith M.E."/>
            <person name="Kuyper T.W."/>
            <person name="Franco-Molano E.A."/>
            <person name="Baroni T.J."/>
            <person name="Aanen D.K."/>
        </authorList>
    </citation>
    <scope>NUCLEOTIDE SEQUENCE</scope>
    <source>
        <strain evidence="2">D49</strain>
    </source>
</reference>
<dbReference type="Proteomes" id="UP000717328">
    <property type="component" value="Unassembled WGS sequence"/>
</dbReference>
<name>A0A9P7GQ73_9AGAR</name>
<dbReference type="AlphaFoldDB" id="A0A9P7GQ73"/>
<organism evidence="2 3">
    <name type="scientific">Sphagnurus paluster</name>
    <dbReference type="NCBI Taxonomy" id="117069"/>
    <lineage>
        <taxon>Eukaryota</taxon>
        <taxon>Fungi</taxon>
        <taxon>Dikarya</taxon>
        <taxon>Basidiomycota</taxon>
        <taxon>Agaricomycotina</taxon>
        <taxon>Agaricomycetes</taxon>
        <taxon>Agaricomycetidae</taxon>
        <taxon>Agaricales</taxon>
        <taxon>Tricholomatineae</taxon>
        <taxon>Lyophyllaceae</taxon>
        <taxon>Sphagnurus</taxon>
    </lineage>
</organism>
<feature type="region of interest" description="Disordered" evidence="1">
    <location>
        <begin position="170"/>
        <end position="210"/>
    </location>
</feature>
<sequence>MNTCGICIEQLEAPASLPCVRVDPTAVPAQLRPHLLPSIRRVFPDLPNSHSKPRKISAATEIAIENRRLHVEGDVLRTTCGMWRKRADMHGGATLGLLRLARTMRDEAMKFRRERDEIYRQYNLLREKLPVDQSLLYPPPPPLSDAVELPPLPAIFSGAEALSSVSVLAEETISNPSSPLRSPSTPLSTPPASPTEEIESPRPAKRARLC</sequence>
<keyword evidence="3" id="KW-1185">Reference proteome</keyword>
<evidence type="ECO:0000256" key="1">
    <source>
        <dbReference type="SAM" id="MobiDB-lite"/>
    </source>
</evidence>
<comment type="caution">
    <text evidence="2">The sequence shown here is derived from an EMBL/GenBank/DDBJ whole genome shotgun (WGS) entry which is preliminary data.</text>
</comment>
<evidence type="ECO:0000313" key="2">
    <source>
        <dbReference type="EMBL" id="KAG5654171.1"/>
    </source>
</evidence>
<reference evidence="2" key="1">
    <citation type="submission" date="2021-02" db="EMBL/GenBank/DDBJ databases">
        <authorList>
            <person name="Nieuwenhuis M."/>
            <person name="Van De Peppel L.J.J."/>
        </authorList>
    </citation>
    <scope>NUCLEOTIDE SEQUENCE</scope>
    <source>
        <strain evidence="2">D49</strain>
    </source>
</reference>
<dbReference type="OrthoDB" id="6270329at2759"/>